<comment type="similarity">
    <text evidence="1 3">Belongs to the short-chain dehydrogenases/reductases (SDR) family.</text>
</comment>
<keyword evidence="2" id="KW-0560">Oxidoreductase</keyword>
<dbReference type="PANTHER" id="PTHR43115">
    <property type="entry name" value="DEHYDROGENASE/REDUCTASE SDR FAMILY MEMBER 11"/>
    <property type="match status" value="1"/>
</dbReference>
<evidence type="ECO:0000313" key="6">
    <source>
        <dbReference type="Proteomes" id="UP001596540"/>
    </source>
</evidence>
<keyword evidence="6" id="KW-1185">Reference proteome</keyword>
<dbReference type="InterPro" id="IPR002347">
    <property type="entry name" value="SDR_fam"/>
</dbReference>
<comment type="caution">
    <text evidence="5">The sequence shown here is derived from an EMBL/GenBank/DDBJ whole genome shotgun (WGS) entry which is preliminary data.</text>
</comment>
<protein>
    <submittedName>
        <fullName evidence="5">SDR family NAD(P)-dependent oxidoreductase</fullName>
    </submittedName>
</protein>
<dbReference type="SUPFAM" id="SSF51735">
    <property type="entry name" value="NAD(P)-binding Rossmann-fold domains"/>
    <property type="match status" value="1"/>
</dbReference>
<dbReference type="RefSeq" id="WP_379867969.1">
    <property type="nucleotide sequence ID" value="NZ_JBHTBH010000001.1"/>
</dbReference>
<dbReference type="Gene3D" id="3.40.50.720">
    <property type="entry name" value="NAD(P)-binding Rossmann-like Domain"/>
    <property type="match status" value="1"/>
</dbReference>
<dbReference type="SMART" id="SM00822">
    <property type="entry name" value="PKS_KR"/>
    <property type="match status" value="1"/>
</dbReference>
<dbReference type="PRINTS" id="PR00081">
    <property type="entry name" value="GDHRDH"/>
</dbReference>
<evidence type="ECO:0000313" key="5">
    <source>
        <dbReference type="EMBL" id="MFC7326185.1"/>
    </source>
</evidence>
<accession>A0ABW2KA80</accession>
<proteinExistence type="inferred from homology"/>
<dbReference type="Proteomes" id="UP001596540">
    <property type="component" value="Unassembled WGS sequence"/>
</dbReference>
<evidence type="ECO:0000256" key="1">
    <source>
        <dbReference type="ARBA" id="ARBA00006484"/>
    </source>
</evidence>
<evidence type="ECO:0000256" key="2">
    <source>
        <dbReference type="ARBA" id="ARBA00023002"/>
    </source>
</evidence>
<sequence>MTGHLDGTVALVTGASSGIGAATARTLAAHGARVAAVARRRDRLDDLVAEIGRAGGRALPVAADITVRSQAEAAVRQTAEHFGRIDTLVNNAGLMLAGPVVGADTDDWDRMIAVNVRGLLYVTRAALPYLLTTAEQGPRHVADVVNISSVGGRRAANGFGVYNLTKFGVNGFTDALRQEVTRRHVRVGVVEPGGVVTELGSHNRPEIRAEVIDPFFEQHEALLPEDIAEAVAHMVTRPRRASVHELWVMPTEQLTP</sequence>
<evidence type="ECO:0000256" key="3">
    <source>
        <dbReference type="RuleBase" id="RU000363"/>
    </source>
</evidence>
<organism evidence="5 6">
    <name type="scientific">Marinactinospora rubrisoli</name>
    <dbReference type="NCBI Taxonomy" id="2715399"/>
    <lineage>
        <taxon>Bacteria</taxon>
        <taxon>Bacillati</taxon>
        <taxon>Actinomycetota</taxon>
        <taxon>Actinomycetes</taxon>
        <taxon>Streptosporangiales</taxon>
        <taxon>Nocardiopsidaceae</taxon>
        <taxon>Marinactinospora</taxon>
    </lineage>
</organism>
<evidence type="ECO:0000259" key="4">
    <source>
        <dbReference type="SMART" id="SM00822"/>
    </source>
</evidence>
<dbReference type="InterPro" id="IPR036291">
    <property type="entry name" value="NAD(P)-bd_dom_sf"/>
</dbReference>
<dbReference type="PANTHER" id="PTHR43115:SF4">
    <property type="entry name" value="DEHYDROGENASE_REDUCTASE SDR FAMILY MEMBER 11"/>
    <property type="match status" value="1"/>
</dbReference>
<dbReference type="PRINTS" id="PR00080">
    <property type="entry name" value="SDRFAMILY"/>
</dbReference>
<reference evidence="6" key="1">
    <citation type="journal article" date="2019" name="Int. J. Syst. Evol. Microbiol.">
        <title>The Global Catalogue of Microorganisms (GCM) 10K type strain sequencing project: providing services to taxonomists for standard genome sequencing and annotation.</title>
        <authorList>
            <consortium name="The Broad Institute Genomics Platform"/>
            <consortium name="The Broad Institute Genome Sequencing Center for Infectious Disease"/>
            <person name="Wu L."/>
            <person name="Ma J."/>
        </authorList>
    </citation>
    <scope>NUCLEOTIDE SEQUENCE [LARGE SCALE GENOMIC DNA]</scope>
    <source>
        <strain evidence="6">CGMCC 4.7382</strain>
    </source>
</reference>
<gene>
    <name evidence="5" type="ORF">ACFQRF_00400</name>
</gene>
<dbReference type="Pfam" id="PF00106">
    <property type="entry name" value="adh_short"/>
    <property type="match status" value="1"/>
</dbReference>
<feature type="domain" description="Ketoreductase" evidence="4">
    <location>
        <begin position="8"/>
        <end position="199"/>
    </location>
</feature>
<dbReference type="EMBL" id="JBHTBH010000001">
    <property type="protein sequence ID" value="MFC7326185.1"/>
    <property type="molecule type" value="Genomic_DNA"/>
</dbReference>
<name>A0ABW2KA80_9ACTN</name>
<dbReference type="InterPro" id="IPR057326">
    <property type="entry name" value="KR_dom"/>
</dbReference>